<dbReference type="EMBL" id="NWUJ01000010">
    <property type="protein sequence ID" value="PFH32595.1"/>
    <property type="molecule type" value="Genomic_DNA"/>
</dbReference>
<reference evidence="2 3" key="1">
    <citation type="submission" date="2017-09" db="EMBL/GenBank/DDBJ databases">
        <title>Genome sequencing of Besnoitia besnoiti strain Bb-Ger1.</title>
        <authorList>
            <person name="Schares G."/>
            <person name="Venepally P."/>
            <person name="Lorenzi H.A."/>
        </authorList>
    </citation>
    <scope>NUCLEOTIDE SEQUENCE [LARGE SCALE GENOMIC DNA]</scope>
    <source>
        <strain evidence="2 3">Bb-Ger1</strain>
    </source>
</reference>
<comment type="caution">
    <text evidence="2">The sequence shown here is derived from an EMBL/GenBank/DDBJ whole genome shotgun (WGS) entry which is preliminary data.</text>
</comment>
<dbReference type="Proteomes" id="UP000224006">
    <property type="component" value="Chromosome IX"/>
</dbReference>
<protein>
    <submittedName>
        <fullName evidence="2">Putative myosin heavy chain</fullName>
    </submittedName>
</protein>
<feature type="compositionally biased region" description="Polar residues" evidence="1">
    <location>
        <begin position="188"/>
        <end position="202"/>
    </location>
</feature>
<dbReference type="PANTHER" id="PTHR40515">
    <property type="entry name" value="CILIA- AND FLAGELLA-ASSOCIATED PROTEIN 157"/>
    <property type="match status" value="1"/>
</dbReference>
<proteinExistence type="predicted"/>
<organism evidence="2 3">
    <name type="scientific">Besnoitia besnoiti</name>
    <name type="common">Apicomplexan protozoan</name>
    <dbReference type="NCBI Taxonomy" id="94643"/>
    <lineage>
        <taxon>Eukaryota</taxon>
        <taxon>Sar</taxon>
        <taxon>Alveolata</taxon>
        <taxon>Apicomplexa</taxon>
        <taxon>Conoidasida</taxon>
        <taxon>Coccidia</taxon>
        <taxon>Eucoccidiorida</taxon>
        <taxon>Eimeriorina</taxon>
        <taxon>Sarcocystidae</taxon>
        <taxon>Besnoitia</taxon>
    </lineage>
</organism>
<keyword evidence="3" id="KW-1185">Reference proteome</keyword>
<dbReference type="PANTHER" id="PTHR40515:SF1">
    <property type="entry name" value="CILIA- AND FLAGELLA-ASSOCIATED PROTEIN 157"/>
    <property type="match status" value="1"/>
</dbReference>
<dbReference type="VEuPathDB" id="ToxoDB:BESB_012070"/>
<feature type="compositionally biased region" description="Acidic residues" evidence="1">
    <location>
        <begin position="8"/>
        <end position="17"/>
    </location>
</feature>
<dbReference type="GeneID" id="40306269"/>
<evidence type="ECO:0000313" key="2">
    <source>
        <dbReference type="EMBL" id="PFH32595.1"/>
    </source>
</evidence>
<dbReference type="AlphaFoldDB" id="A0A2A9M3R5"/>
<feature type="region of interest" description="Disordered" evidence="1">
    <location>
        <begin position="563"/>
        <end position="590"/>
    </location>
</feature>
<evidence type="ECO:0000256" key="1">
    <source>
        <dbReference type="SAM" id="MobiDB-lite"/>
    </source>
</evidence>
<dbReference type="OrthoDB" id="299625at2759"/>
<dbReference type="KEGG" id="bbes:BESB_012070"/>
<sequence length="648" mass="71052">MSDKPDVEILDDMEDEERCSNEAAESSPSVDINEDVSSGLCAGPDRRGSDTVNHTYSGNDYHAFASDGDFPGRGGEPHEQHTSRTSSSSGRLADGSKSADANASANPPVEDHTGLSAEGANPGTAALVSRESSAKEGPDGSCATACPPQTEDVKTRTAAQEREDGAAGISHGNGGASTLCGEQPESGPASSSHLLDGNSNTKDGALPGGEDKLCRSQQRLRLFGSSEGVLLPEKADEGLPGSDLVCGVEDFELNRRAFLTEKRDLRVDDHTSGRPDSRRALFETLKNGPQIREGVERIHEMLDTLDQKVDKLLGDHERDFLLAYRTHMYTIQKQMDYFKQKADEEQTKLLRDVKIRTLEKELNWFMSEALRLDGLCRQYQKDLNKWRDRAEALSEDCAFLEKQVRSCKRQTRALQARVDECESEGQAPTDVGNPAGREPPSRDASAEHSSPLSSRNRQQVFSLSSPSAVPTSLPAFASKGDSEHLPFVTASEASAFGRSSCCDRATEFLRSQNAKLRTSLQKEKRIVKQLRLEQSNAVSDRNEAEDFFLKCCEEVKKEIQARKTRTISSSKPKSTKGQAHNSEDLWQPNGDLPRDLTLQDFLKSDKRRLLELIVSNDDILAQLHTVLFPYQTAGRAAMPPALDESPAA</sequence>
<feature type="region of interest" description="Disordered" evidence="1">
    <location>
        <begin position="1"/>
        <end position="211"/>
    </location>
</feature>
<name>A0A2A9M3R5_BESBE</name>
<accession>A0A2A9M3R5</accession>
<dbReference type="RefSeq" id="XP_029216604.1">
    <property type="nucleotide sequence ID" value="XM_029359937.1"/>
</dbReference>
<gene>
    <name evidence="2" type="ORF">BESB_012070</name>
</gene>
<feature type="compositionally biased region" description="Basic and acidic residues" evidence="1">
    <location>
        <begin position="151"/>
        <end position="165"/>
    </location>
</feature>
<feature type="compositionally biased region" description="Polar residues" evidence="1">
    <location>
        <begin position="447"/>
        <end position="468"/>
    </location>
</feature>
<evidence type="ECO:0000313" key="3">
    <source>
        <dbReference type="Proteomes" id="UP000224006"/>
    </source>
</evidence>
<feature type="compositionally biased region" description="Polar residues" evidence="1">
    <location>
        <begin position="566"/>
        <end position="580"/>
    </location>
</feature>
<feature type="region of interest" description="Disordered" evidence="1">
    <location>
        <begin position="418"/>
        <end position="468"/>
    </location>
</feature>